<dbReference type="PANTHER" id="PTHR43475:SF1">
    <property type="entry name" value="METHYLTHIORIBOSE-1-PHOSPHATE ISOMERASE"/>
    <property type="match status" value="1"/>
</dbReference>
<dbReference type="InterPro" id="IPR037171">
    <property type="entry name" value="NagB/RpiA_transferase-like"/>
</dbReference>
<dbReference type="AlphaFoldDB" id="A0A7V4E2T7"/>
<dbReference type="InterPro" id="IPR042529">
    <property type="entry name" value="IF_2B-like_C"/>
</dbReference>
<keyword evidence="1 4" id="KW-0413">Isomerase</keyword>
<sequence>MGTKDFFNFPYPAFYLKNNSLFILDQTKLPNEISYLEVKELKDLVKAIKELKVRGAPLLGIIVGFGIYFLSLKIRDNLKENLLFSINELKNTRPTARNLFYVLETLEKIIKKEDNNKRLKAKIKKIVFDFYEKEKKSFLKIAQNGNRLIPKKANILTICNTGHLATGGIGTALGVIFYAGKLGKDLKVYICETRPLLQGARLTTFEILNSPFKNIKPILITDNMVGAIMEQIDLVLVGADRIALNGDTANKIGTKTLALCAHYFKKPFYVACPISTIDQNIKNGKEIKIEERSCEEIKKIRNYLIAPKEIDCYNPAFDITENSLITAIITEKRIIYPPFEKNIKKLII</sequence>
<dbReference type="InterPro" id="IPR000649">
    <property type="entry name" value="IF-2B-related"/>
</dbReference>
<dbReference type="Gene3D" id="1.20.120.420">
    <property type="entry name" value="translation initiation factor eif-2b, domain 1"/>
    <property type="match status" value="1"/>
</dbReference>
<dbReference type="SUPFAM" id="SSF100950">
    <property type="entry name" value="NagB/RpiA/CoA transferase-like"/>
    <property type="match status" value="1"/>
</dbReference>
<dbReference type="FunFam" id="3.40.50.10470:FF:000006">
    <property type="entry name" value="Methylthioribose-1-phosphate isomerase"/>
    <property type="match status" value="1"/>
</dbReference>
<evidence type="ECO:0000256" key="3">
    <source>
        <dbReference type="SAM" id="Phobius"/>
    </source>
</evidence>
<feature type="transmembrane region" description="Helical" evidence="3">
    <location>
        <begin position="55"/>
        <end position="72"/>
    </location>
</feature>
<evidence type="ECO:0000256" key="2">
    <source>
        <dbReference type="RuleBase" id="RU003814"/>
    </source>
</evidence>
<proteinExistence type="inferred from homology"/>
<comment type="similarity">
    <text evidence="2">Belongs to the eIF-2B alpha/beta/delta subunits family.</text>
</comment>
<dbReference type="NCBIfam" id="TIGR00512">
    <property type="entry name" value="salvage_mtnA"/>
    <property type="match status" value="1"/>
</dbReference>
<evidence type="ECO:0000256" key="1">
    <source>
        <dbReference type="ARBA" id="ARBA00023235"/>
    </source>
</evidence>
<keyword evidence="3" id="KW-1133">Transmembrane helix</keyword>
<dbReference type="InterPro" id="IPR027363">
    <property type="entry name" value="M1Pi_N"/>
</dbReference>
<dbReference type="NCBIfam" id="NF004326">
    <property type="entry name" value="PRK05720.1"/>
    <property type="match status" value="1"/>
</dbReference>
<dbReference type="PANTHER" id="PTHR43475">
    <property type="entry name" value="METHYLTHIORIBOSE-1-PHOSPHATE ISOMERASE"/>
    <property type="match status" value="1"/>
</dbReference>
<dbReference type="InterPro" id="IPR011559">
    <property type="entry name" value="Initiation_fac_2B_a/b/d"/>
</dbReference>
<dbReference type="Gene3D" id="3.40.50.10470">
    <property type="entry name" value="Translation initiation factor eif-2b, domain 2"/>
    <property type="match status" value="1"/>
</dbReference>
<gene>
    <name evidence="4" type="primary">mtnA</name>
    <name evidence="4" type="ORF">ENU74_03690</name>
</gene>
<comment type="caution">
    <text evidence="4">The sequence shown here is derived from an EMBL/GenBank/DDBJ whole genome shotgun (WGS) entry which is preliminary data.</text>
</comment>
<keyword evidence="3" id="KW-0472">Membrane</keyword>
<evidence type="ECO:0000313" key="4">
    <source>
        <dbReference type="EMBL" id="HGK63676.1"/>
    </source>
</evidence>
<keyword evidence="3" id="KW-0812">Transmembrane</keyword>
<organism evidence="4">
    <name type="scientific">candidate division WOR-3 bacterium</name>
    <dbReference type="NCBI Taxonomy" id="2052148"/>
    <lineage>
        <taxon>Bacteria</taxon>
        <taxon>Bacteria division WOR-3</taxon>
    </lineage>
</organism>
<dbReference type="GO" id="GO:0046523">
    <property type="term" value="F:S-methyl-5-thioribose-1-phosphate isomerase activity"/>
    <property type="evidence" value="ECO:0007669"/>
    <property type="project" value="UniProtKB-EC"/>
</dbReference>
<protein>
    <submittedName>
        <fullName evidence="4">S-methyl-5-thioribose-1-phosphate isomerase</fullName>
        <ecNumber evidence="4">5.3.1.23</ecNumber>
    </submittedName>
</protein>
<dbReference type="GO" id="GO:0019509">
    <property type="term" value="P:L-methionine salvage from methylthioadenosine"/>
    <property type="evidence" value="ECO:0007669"/>
    <property type="project" value="TreeGrafter"/>
</dbReference>
<dbReference type="InterPro" id="IPR005251">
    <property type="entry name" value="IF-M1Pi"/>
</dbReference>
<reference evidence="4" key="1">
    <citation type="journal article" date="2020" name="mSystems">
        <title>Genome- and Community-Level Interaction Insights into Carbon Utilization and Element Cycling Functions of Hydrothermarchaeota in Hydrothermal Sediment.</title>
        <authorList>
            <person name="Zhou Z."/>
            <person name="Liu Y."/>
            <person name="Xu W."/>
            <person name="Pan J."/>
            <person name="Luo Z.H."/>
            <person name="Li M."/>
        </authorList>
    </citation>
    <scope>NUCLEOTIDE SEQUENCE [LARGE SCALE GENOMIC DNA]</scope>
    <source>
        <strain evidence="4">SpSt-697</strain>
    </source>
</reference>
<accession>A0A7V4E2T7</accession>
<dbReference type="Pfam" id="PF01008">
    <property type="entry name" value="IF-2B"/>
    <property type="match status" value="1"/>
</dbReference>
<dbReference type="EMBL" id="DTDR01000095">
    <property type="protein sequence ID" value="HGK63676.1"/>
    <property type="molecule type" value="Genomic_DNA"/>
</dbReference>
<name>A0A7V4E2T7_UNCW3</name>
<dbReference type="NCBIfam" id="TIGR00524">
    <property type="entry name" value="eIF-2B_rel"/>
    <property type="match status" value="1"/>
</dbReference>
<dbReference type="EC" id="5.3.1.23" evidence="4"/>